<dbReference type="Pfam" id="PF13309">
    <property type="entry name" value="HTH_22"/>
    <property type="match status" value="1"/>
</dbReference>
<dbReference type="STRING" id="520767.ATZ99_02000"/>
<evidence type="ECO:0000313" key="3">
    <source>
        <dbReference type="EMBL" id="KYO68691.1"/>
    </source>
</evidence>
<dbReference type="PANTHER" id="PTHR35568:SF1">
    <property type="entry name" value="TRANSCRIPTIONAL REGULATOR DAUR"/>
    <property type="match status" value="1"/>
</dbReference>
<accession>A0A162N248</accession>
<reference evidence="3 4" key="1">
    <citation type="submission" date="2015-12" db="EMBL/GenBank/DDBJ databases">
        <title>Draft genome of Thermovenabulum gondwanense isolated from a red thermophilic microbial mat colonisisng an outflow channel of a bore well.</title>
        <authorList>
            <person name="Patel B.K."/>
        </authorList>
    </citation>
    <scope>NUCLEOTIDE SEQUENCE [LARGE SCALE GENOMIC DNA]</scope>
    <source>
        <strain evidence="3 4">R270</strain>
    </source>
</reference>
<feature type="domain" description="Transcriptional regulator DauR-like HTH" evidence="2">
    <location>
        <begin position="166"/>
        <end position="227"/>
    </location>
</feature>
<dbReference type="InterPro" id="IPR039445">
    <property type="entry name" value="DauR-like_HTH"/>
</dbReference>
<dbReference type="AlphaFoldDB" id="A0A162N248"/>
<dbReference type="PANTHER" id="PTHR35568">
    <property type="entry name" value="TRANSCRIPTIONAL REGULATOR DAUR"/>
    <property type="match status" value="1"/>
</dbReference>
<keyword evidence="4" id="KW-1185">Reference proteome</keyword>
<evidence type="ECO:0000313" key="4">
    <source>
        <dbReference type="Proteomes" id="UP000075737"/>
    </source>
</evidence>
<evidence type="ECO:0008006" key="5">
    <source>
        <dbReference type="Google" id="ProtNLM"/>
    </source>
</evidence>
<evidence type="ECO:0000259" key="1">
    <source>
        <dbReference type="Pfam" id="PF08348"/>
    </source>
</evidence>
<protein>
    <recommendedName>
        <fullName evidence="5">YheO-like PAS domain protein</fullName>
    </recommendedName>
</protein>
<dbReference type="InterPro" id="IPR039446">
    <property type="entry name" value="DauR-like"/>
</dbReference>
<proteinExistence type="predicted"/>
<dbReference type="Proteomes" id="UP000075737">
    <property type="component" value="Unassembled WGS sequence"/>
</dbReference>
<organism evidence="3 4">
    <name type="scientific">Thermovenabulum gondwanense</name>
    <dbReference type="NCBI Taxonomy" id="520767"/>
    <lineage>
        <taxon>Bacteria</taxon>
        <taxon>Bacillati</taxon>
        <taxon>Bacillota</taxon>
        <taxon>Clostridia</taxon>
        <taxon>Thermosediminibacterales</taxon>
        <taxon>Thermosediminibacteraceae</taxon>
        <taxon>Thermovenabulum</taxon>
    </lineage>
</organism>
<dbReference type="EMBL" id="LOHZ01000015">
    <property type="protein sequence ID" value="KYO68691.1"/>
    <property type="molecule type" value="Genomic_DNA"/>
</dbReference>
<gene>
    <name evidence="3" type="ORF">ATZ99_02000</name>
</gene>
<name>A0A162N248_9FIRM</name>
<comment type="caution">
    <text evidence="3">The sequence shown here is derived from an EMBL/GenBank/DDBJ whole genome shotgun (WGS) entry which is preliminary data.</text>
</comment>
<feature type="domain" description="YheO-like" evidence="1">
    <location>
        <begin position="7"/>
        <end position="118"/>
    </location>
</feature>
<evidence type="ECO:0000259" key="2">
    <source>
        <dbReference type="Pfam" id="PF13309"/>
    </source>
</evidence>
<dbReference type="InterPro" id="IPR013559">
    <property type="entry name" value="YheO"/>
</dbReference>
<dbReference type="Pfam" id="PF08348">
    <property type="entry name" value="PAS_6"/>
    <property type="match status" value="1"/>
</dbReference>
<dbReference type="PATRIC" id="fig|520767.4.peg.209"/>
<sequence>MANNEILKSYIPLVDFIAGIVGPFCEVVLHDVSNVESSIIAIKNSHISGRKVGGPLTDLGIKLLNDKEYLTKDYLLNYSAKTVDGKILRSSTYFIKDLNGNLIGMLCINVDLTGALIAREFLNNFIMDGDKKAEYDFEKKENANSERVENNSEVYEHLTISLEDLMQTMIKKAISEVDIPPERMSPEEKMSIVQKLNQKGVFLIKGAVTEVAKRLKTSENTIYRYLNKLE</sequence>
<dbReference type="RefSeq" id="WP_245641268.1">
    <property type="nucleotide sequence ID" value="NZ_LOHZ01000015.1"/>
</dbReference>